<reference evidence="1 2" key="1">
    <citation type="submission" date="2014-04" db="EMBL/GenBank/DDBJ databases">
        <authorList>
            <consortium name="DOE Joint Genome Institute"/>
            <person name="Kuo A."/>
            <person name="Kohler A."/>
            <person name="Jargeat P."/>
            <person name="Nagy L.G."/>
            <person name="Floudas D."/>
            <person name="Copeland A."/>
            <person name="Barry K.W."/>
            <person name="Cichocki N."/>
            <person name="Veneault-Fourrey C."/>
            <person name="LaButti K."/>
            <person name="Lindquist E.A."/>
            <person name="Lipzen A."/>
            <person name="Lundell T."/>
            <person name="Morin E."/>
            <person name="Murat C."/>
            <person name="Sun H."/>
            <person name="Tunlid A."/>
            <person name="Henrissat B."/>
            <person name="Grigoriev I.V."/>
            <person name="Hibbett D.S."/>
            <person name="Martin F."/>
            <person name="Nordberg H.P."/>
            <person name="Cantor M.N."/>
            <person name="Hua S.X."/>
        </authorList>
    </citation>
    <scope>NUCLEOTIDE SEQUENCE [LARGE SCALE GENOMIC DNA]</scope>
    <source>
        <strain evidence="1 2">Ve08.2h10</strain>
    </source>
</reference>
<feature type="non-terminal residue" evidence="1">
    <location>
        <position position="1"/>
    </location>
</feature>
<keyword evidence="2" id="KW-1185">Reference proteome</keyword>
<dbReference type="OrthoDB" id="2659126at2759"/>
<dbReference type="EMBL" id="KN828532">
    <property type="protein sequence ID" value="KIK74830.1"/>
    <property type="molecule type" value="Genomic_DNA"/>
</dbReference>
<reference evidence="2" key="2">
    <citation type="submission" date="2015-01" db="EMBL/GenBank/DDBJ databases">
        <title>Evolutionary Origins and Diversification of the Mycorrhizal Mutualists.</title>
        <authorList>
            <consortium name="DOE Joint Genome Institute"/>
            <consortium name="Mycorrhizal Genomics Consortium"/>
            <person name="Kohler A."/>
            <person name="Kuo A."/>
            <person name="Nagy L.G."/>
            <person name="Floudas D."/>
            <person name="Copeland A."/>
            <person name="Barry K.W."/>
            <person name="Cichocki N."/>
            <person name="Veneault-Fourrey C."/>
            <person name="LaButti K."/>
            <person name="Lindquist E.A."/>
            <person name="Lipzen A."/>
            <person name="Lundell T."/>
            <person name="Morin E."/>
            <person name="Murat C."/>
            <person name="Riley R."/>
            <person name="Ohm R."/>
            <person name="Sun H."/>
            <person name="Tunlid A."/>
            <person name="Henrissat B."/>
            <person name="Grigoriev I.V."/>
            <person name="Hibbett D.S."/>
            <person name="Martin F."/>
        </authorList>
    </citation>
    <scope>NUCLEOTIDE SEQUENCE [LARGE SCALE GENOMIC DNA]</scope>
    <source>
        <strain evidence="2">Ve08.2h10</strain>
    </source>
</reference>
<feature type="non-terminal residue" evidence="1">
    <location>
        <position position="77"/>
    </location>
</feature>
<evidence type="ECO:0000313" key="2">
    <source>
        <dbReference type="Proteomes" id="UP000054538"/>
    </source>
</evidence>
<proteinExistence type="predicted"/>
<dbReference type="STRING" id="930991.A0A0D0DC44"/>
<sequence>LKILYYAVVVLKNVSGLTYTDQEGVRVMLQDKDIWDRYIKVNSSIYHISCIPFQNKGFVYFDKVRPLLPSHSKGEHI</sequence>
<accession>A0A0D0DC44</accession>
<dbReference type="Proteomes" id="UP000054538">
    <property type="component" value="Unassembled WGS sequence"/>
</dbReference>
<dbReference type="AlphaFoldDB" id="A0A0D0DC44"/>
<dbReference type="HOGENOM" id="CLU_082499_4_1_1"/>
<dbReference type="InParanoid" id="A0A0D0DC44"/>
<name>A0A0D0DC44_9AGAM</name>
<evidence type="ECO:0000313" key="1">
    <source>
        <dbReference type="EMBL" id="KIK74830.1"/>
    </source>
</evidence>
<gene>
    <name evidence="1" type="ORF">PAXRUDRAFT_55038</name>
</gene>
<protein>
    <submittedName>
        <fullName evidence="1">Uncharacterized protein</fullName>
    </submittedName>
</protein>
<organism evidence="1 2">
    <name type="scientific">Paxillus rubicundulus Ve08.2h10</name>
    <dbReference type="NCBI Taxonomy" id="930991"/>
    <lineage>
        <taxon>Eukaryota</taxon>
        <taxon>Fungi</taxon>
        <taxon>Dikarya</taxon>
        <taxon>Basidiomycota</taxon>
        <taxon>Agaricomycotina</taxon>
        <taxon>Agaricomycetes</taxon>
        <taxon>Agaricomycetidae</taxon>
        <taxon>Boletales</taxon>
        <taxon>Paxilineae</taxon>
        <taxon>Paxillaceae</taxon>
        <taxon>Paxillus</taxon>
    </lineage>
</organism>